<gene>
    <name evidence="3" type="primary">rimP</name>
    <name evidence="6" type="ORF">AP3564_16015</name>
    <name evidence="7" type="ORF">AZI98_02395</name>
</gene>
<evidence type="ECO:0000313" key="6">
    <source>
        <dbReference type="EMBL" id="ASS91523.1"/>
    </source>
</evidence>
<organism evidence="7 8">
    <name type="scientific">Aeribacillus pallidus</name>
    <dbReference type="NCBI Taxonomy" id="33936"/>
    <lineage>
        <taxon>Bacteria</taxon>
        <taxon>Bacillati</taxon>
        <taxon>Bacillota</taxon>
        <taxon>Bacilli</taxon>
        <taxon>Bacillales</taxon>
        <taxon>Bacillaceae</taxon>
        <taxon>Aeribacillus</taxon>
    </lineage>
</organism>
<dbReference type="SUPFAM" id="SSF75420">
    <property type="entry name" value="YhbC-like, N-terminal domain"/>
    <property type="match status" value="1"/>
</dbReference>
<evidence type="ECO:0000256" key="3">
    <source>
        <dbReference type="HAMAP-Rule" id="MF_01077"/>
    </source>
</evidence>
<dbReference type="SUPFAM" id="SSF74942">
    <property type="entry name" value="YhbC-like, C-terminal domain"/>
    <property type="match status" value="1"/>
</dbReference>
<comment type="function">
    <text evidence="3">Required for maturation of 30S ribosomal subunits.</text>
</comment>
<accession>A0A165YZJ9</accession>
<reference evidence="7 8" key="1">
    <citation type="submission" date="2016-04" db="EMBL/GenBank/DDBJ databases">
        <title>Draft genome sequence of Aeribacillus pallidus 8m3 from petroleum reservoir.</title>
        <authorList>
            <person name="Poltaraus A.B."/>
            <person name="Nazina T.N."/>
            <person name="Tourova T.P."/>
            <person name="Malakho S.M."/>
            <person name="Korshunova A.V."/>
            <person name="Sokolova D.S."/>
        </authorList>
    </citation>
    <scope>NUCLEOTIDE SEQUENCE [LARGE SCALE GENOMIC DNA]</scope>
    <source>
        <strain evidence="7 8">8m3</strain>
    </source>
</reference>
<sequence length="158" mass="17867">MSQSITDLVKELASPILENLQLELVDIEYVKEGKNWYLRLFIDSEDGVDIEECGMVSERLSEKLDEIDPIPHNYFLEVSSPGAERPLKTKADFEKAVGKNVALKTYEPINGEKHFEGVLTDFDGEIATLEIRVKTKTKQVEIPWGKIAKARLAVSFNI</sequence>
<dbReference type="Gene3D" id="2.30.30.180">
    <property type="entry name" value="Ribosome maturation factor RimP, C-terminal domain"/>
    <property type="match status" value="1"/>
</dbReference>
<dbReference type="RefSeq" id="WP_063386700.1">
    <property type="nucleotide sequence ID" value="NZ_CP017703.1"/>
</dbReference>
<dbReference type="PANTHER" id="PTHR33867:SF1">
    <property type="entry name" value="RIBOSOME MATURATION FACTOR RIMP"/>
    <property type="match status" value="1"/>
</dbReference>
<dbReference type="Pfam" id="PF17384">
    <property type="entry name" value="DUF150_C"/>
    <property type="match status" value="1"/>
</dbReference>
<dbReference type="CDD" id="cd01734">
    <property type="entry name" value="YlxS_C"/>
    <property type="match status" value="1"/>
</dbReference>
<evidence type="ECO:0000256" key="2">
    <source>
        <dbReference type="ARBA" id="ARBA00022517"/>
    </source>
</evidence>
<feature type="domain" description="Ribosome maturation factor RimP N-terminal" evidence="4">
    <location>
        <begin position="13"/>
        <end position="84"/>
    </location>
</feature>
<evidence type="ECO:0000313" key="7">
    <source>
        <dbReference type="EMBL" id="KZN97634.1"/>
    </source>
</evidence>
<keyword evidence="2 3" id="KW-0690">Ribosome biogenesis</keyword>
<evidence type="ECO:0000313" key="9">
    <source>
        <dbReference type="Proteomes" id="UP000214606"/>
    </source>
</evidence>
<dbReference type="InterPro" id="IPR003728">
    <property type="entry name" value="Ribosome_maturation_RimP"/>
</dbReference>
<dbReference type="GO" id="GO:0006412">
    <property type="term" value="P:translation"/>
    <property type="evidence" value="ECO:0007669"/>
    <property type="project" value="TreeGrafter"/>
</dbReference>
<proteinExistence type="inferred from homology"/>
<dbReference type="EMBL" id="CP017703">
    <property type="protein sequence ID" value="ASS91523.1"/>
    <property type="molecule type" value="Genomic_DNA"/>
</dbReference>
<dbReference type="GO" id="GO:0000028">
    <property type="term" value="P:ribosomal small subunit assembly"/>
    <property type="evidence" value="ECO:0007669"/>
    <property type="project" value="TreeGrafter"/>
</dbReference>
<name>A0A165YZJ9_9BACI</name>
<dbReference type="Pfam" id="PF02576">
    <property type="entry name" value="RimP_N"/>
    <property type="match status" value="1"/>
</dbReference>
<accession>A0A164BY63</accession>
<dbReference type="NCBIfam" id="NF000928">
    <property type="entry name" value="PRK00092.1-2"/>
    <property type="match status" value="1"/>
</dbReference>
<dbReference type="AlphaFoldDB" id="A0A165YZJ9"/>
<dbReference type="KEGG" id="apak:AP3564_16015"/>
<dbReference type="InterPro" id="IPR035956">
    <property type="entry name" value="RimP_N_sf"/>
</dbReference>
<comment type="similarity">
    <text evidence="3">Belongs to the RimP family.</text>
</comment>
<feature type="domain" description="Ribosome maturation factor RimP C-terminal" evidence="5">
    <location>
        <begin position="87"/>
        <end position="156"/>
    </location>
</feature>
<keyword evidence="1 3" id="KW-0963">Cytoplasm</keyword>
<dbReference type="InterPro" id="IPR028989">
    <property type="entry name" value="RimP_N"/>
</dbReference>
<keyword evidence="8" id="KW-1185">Reference proteome</keyword>
<evidence type="ECO:0000256" key="1">
    <source>
        <dbReference type="ARBA" id="ARBA00022490"/>
    </source>
</evidence>
<dbReference type="PANTHER" id="PTHR33867">
    <property type="entry name" value="RIBOSOME MATURATION FACTOR RIMP"/>
    <property type="match status" value="1"/>
</dbReference>
<dbReference type="InterPro" id="IPR028998">
    <property type="entry name" value="RimP_C"/>
</dbReference>
<protein>
    <recommendedName>
        <fullName evidence="3">Ribosome maturation factor RimP</fullName>
    </recommendedName>
</protein>
<evidence type="ECO:0000259" key="4">
    <source>
        <dbReference type="Pfam" id="PF02576"/>
    </source>
</evidence>
<dbReference type="InterPro" id="IPR036847">
    <property type="entry name" value="RimP_C_sf"/>
</dbReference>
<dbReference type="OrthoDB" id="9805006at2"/>
<dbReference type="HAMAP" id="MF_01077">
    <property type="entry name" value="RimP"/>
    <property type="match status" value="1"/>
</dbReference>
<comment type="subcellular location">
    <subcellularLocation>
        <location evidence="3">Cytoplasm</location>
    </subcellularLocation>
</comment>
<dbReference type="EMBL" id="LWBR01000007">
    <property type="protein sequence ID" value="KZN97634.1"/>
    <property type="molecule type" value="Genomic_DNA"/>
</dbReference>
<dbReference type="Proteomes" id="UP000076476">
    <property type="component" value="Unassembled WGS sequence"/>
</dbReference>
<evidence type="ECO:0000259" key="5">
    <source>
        <dbReference type="Pfam" id="PF17384"/>
    </source>
</evidence>
<reference evidence="6 9" key="2">
    <citation type="submission" date="2016-10" db="EMBL/GenBank/DDBJ databases">
        <title>The whole genome sequencing and assembly of Aeribacillus pallidus KCTC3564 strain.</title>
        <authorList>
            <person name="Lee Y.-J."/>
            <person name="Park M.-K."/>
            <person name="Yi H."/>
            <person name="Bahn Y.-S."/>
            <person name="Kim J.F."/>
            <person name="Lee D.-W."/>
        </authorList>
    </citation>
    <scope>NUCLEOTIDE SEQUENCE [LARGE SCALE GENOMIC DNA]</scope>
    <source>
        <strain evidence="6 9">KCTC3564</strain>
    </source>
</reference>
<dbReference type="Gene3D" id="3.30.300.70">
    <property type="entry name" value="RimP-like superfamily, N-terminal"/>
    <property type="match status" value="1"/>
</dbReference>
<dbReference type="GO" id="GO:0005829">
    <property type="term" value="C:cytosol"/>
    <property type="evidence" value="ECO:0007669"/>
    <property type="project" value="TreeGrafter"/>
</dbReference>
<dbReference type="Proteomes" id="UP000214606">
    <property type="component" value="Chromosome"/>
</dbReference>
<dbReference type="STRING" id="33936.AZI98_02395"/>
<evidence type="ECO:0000313" key="8">
    <source>
        <dbReference type="Proteomes" id="UP000076476"/>
    </source>
</evidence>
<dbReference type="FunFam" id="3.30.300.70:FF:000001">
    <property type="entry name" value="Ribosome maturation factor RimP"/>
    <property type="match status" value="1"/>
</dbReference>